<dbReference type="GO" id="GO:0003700">
    <property type="term" value="F:DNA-binding transcription factor activity"/>
    <property type="evidence" value="ECO:0007669"/>
    <property type="project" value="InterPro"/>
</dbReference>
<evidence type="ECO:0000313" key="10">
    <source>
        <dbReference type="Proteomes" id="UP000626244"/>
    </source>
</evidence>
<dbReference type="InterPro" id="IPR051446">
    <property type="entry name" value="HTH_trans_reg/aminotransferase"/>
</dbReference>
<evidence type="ECO:0000256" key="6">
    <source>
        <dbReference type="ARBA" id="ARBA00023125"/>
    </source>
</evidence>
<dbReference type="SUPFAM" id="SSF53383">
    <property type="entry name" value="PLP-dependent transferases"/>
    <property type="match status" value="1"/>
</dbReference>
<dbReference type="GO" id="GO:0030170">
    <property type="term" value="F:pyridoxal phosphate binding"/>
    <property type="evidence" value="ECO:0007669"/>
    <property type="project" value="InterPro"/>
</dbReference>
<dbReference type="PROSITE" id="PS50949">
    <property type="entry name" value="HTH_GNTR"/>
    <property type="match status" value="1"/>
</dbReference>
<keyword evidence="4" id="KW-0663">Pyridoxal phosphate</keyword>
<evidence type="ECO:0000259" key="8">
    <source>
        <dbReference type="PROSITE" id="PS50949"/>
    </source>
</evidence>
<dbReference type="InterPro" id="IPR000524">
    <property type="entry name" value="Tscrpt_reg_HTH_GntR"/>
</dbReference>
<dbReference type="GO" id="GO:0003677">
    <property type="term" value="F:DNA binding"/>
    <property type="evidence" value="ECO:0007669"/>
    <property type="project" value="UniProtKB-KW"/>
</dbReference>
<protein>
    <submittedName>
        <fullName evidence="9">GntR family transcriptional regulator</fullName>
    </submittedName>
</protein>
<dbReference type="SUPFAM" id="SSF46785">
    <property type="entry name" value="Winged helix' DNA-binding domain"/>
    <property type="match status" value="1"/>
</dbReference>
<dbReference type="PANTHER" id="PTHR46577">
    <property type="entry name" value="HTH-TYPE TRANSCRIPTIONAL REGULATORY PROTEIN GABR"/>
    <property type="match status" value="1"/>
</dbReference>
<gene>
    <name evidence="9" type="ORF">GCM10007380_36780</name>
</gene>
<comment type="similarity">
    <text evidence="2">In the C-terminal section; belongs to the class-I pyridoxal-phosphate-dependent aminotransferase family.</text>
</comment>
<feature type="domain" description="HTH gntR-type" evidence="8">
    <location>
        <begin position="11"/>
        <end position="79"/>
    </location>
</feature>
<proteinExistence type="inferred from homology"/>
<dbReference type="SMART" id="SM00345">
    <property type="entry name" value="HTH_GNTR"/>
    <property type="match status" value="1"/>
</dbReference>
<name>A0A8J3AQZ1_9BACI</name>
<dbReference type="InterPro" id="IPR004839">
    <property type="entry name" value="Aminotransferase_I/II_large"/>
</dbReference>
<comment type="caution">
    <text evidence="9">The sequence shown here is derived from an EMBL/GenBank/DDBJ whole genome shotgun (WGS) entry which is preliminary data.</text>
</comment>
<evidence type="ECO:0000256" key="4">
    <source>
        <dbReference type="ARBA" id="ARBA00022898"/>
    </source>
</evidence>
<dbReference type="OrthoDB" id="9802328at2"/>
<evidence type="ECO:0000256" key="3">
    <source>
        <dbReference type="ARBA" id="ARBA00022576"/>
    </source>
</evidence>
<dbReference type="InterPro" id="IPR036390">
    <property type="entry name" value="WH_DNA-bd_sf"/>
</dbReference>
<dbReference type="InterPro" id="IPR036388">
    <property type="entry name" value="WH-like_DNA-bd_sf"/>
</dbReference>
<reference evidence="10" key="1">
    <citation type="journal article" date="2019" name="Int. J. Syst. Evol. Microbiol.">
        <title>The Global Catalogue of Microorganisms (GCM) 10K type strain sequencing project: providing services to taxonomists for standard genome sequencing and annotation.</title>
        <authorList>
            <consortium name="The Broad Institute Genomics Platform"/>
            <consortium name="The Broad Institute Genome Sequencing Center for Infectious Disease"/>
            <person name="Wu L."/>
            <person name="Ma J."/>
        </authorList>
    </citation>
    <scope>NUCLEOTIDE SEQUENCE [LARGE SCALE GENOMIC DNA]</scope>
    <source>
        <strain evidence="10">CGMCC 1.14993</strain>
    </source>
</reference>
<dbReference type="Gene3D" id="3.90.1150.10">
    <property type="entry name" value="Aspartate Aminotransferase, domain 1"/>
    <property type="match status" value="1"/>
</dbReference>
<evidence type="ECO:0000256" key="7">
    <source>
        <dbReference type="ARBA" id="ARBA00023163"/>
    </source>
</evidence>
<keyword evidence="5" id="KW-0805">Transcription regulation</keyword>
<evidence type="ECO:0000256" key="2">
    <source>
        <dbReference type="ARBA" id="ARBA00005384"/>
    </source>
</evidence>
<dbReference type="EMBL" id="BMHB01000003">
    <property type="protein sequence ID" value="GGI17205.1"/>
    <property type="molecule type" value="Genomic_DNA"/>
</dbReference>
<evidence type="ECO:0000313" key="9">
    <source>
        <dbReference type="EMBL" id="GGI17205.1"/>
    </source>
</evidence>
<dbReference type="InterPro" id="IPR015424">
    <property type="entry name" value="PyrdxlP-dep_Trfase"/>
</dbReference>
<keyword evidence="3" id="KW-0032">Aminotransferase</keyword>
<dbReference type="InterPro" id="IPR015421">
    <property type="entry name" value="PyrdxlP-dep_Trfase_major"/>
</dbReference>
<accession>A0A8J3AQZ1</accession>
<dbReference type="Pfam" id="PF00155">
    <property type="entry name" value="Aminotran_1_2"/>
    <property type="match status" value="1"/>
</dbReference>
<evidence type="ECO:0000256" key="5">
    <source>
        <dbReference type="ARBA" id="ARBA00023015"/>
    </source>
</evidence>
<keyword evidence="6" id="KW-0238">DNA-binding</keyword>
<evidence type="ECO:0000256" key="1">
    <source>
        <dbReference type="ARBA" id="ARBA00001933"/>
    </source>
</evidence>
<keyword evidence="3" id="KW-0808">Transferase</keyword>
<dbReference type="Gene3D" id="3.40.640.10">
    <property type="entry name" value="Type I PLP-dependent aspartate aminotransferase-like (Major domain)"/>
    <property type="match status" value="1"/>
</dbReference>
<dbReference type="InterPro" id="IPR015422">
    <property type="entry name" value="PyrdxlP-dep_Trfase_small"/>
</dbReference>
<keyword evidence="10" id="KW-1185">Reference proteome</keyword>
<dbReference type="GO" id="GO:0008483">
    <property type="term" value="F:transaminase activity"/>
    <property type="evidence" value="ECO:0007669"/>
    <property type="project" value="UniProtKB-KW"/>
</dbReference>
<dbReference type="CDD" id="cd00609">
    <property type="entry name" value="AAT_like"/>
    <property type="match status" value="1"/>
</dbReference>
<dbReference type="CDD" id="cd07377">
    <property type="entry name" value="WHTH_GntR"/>
    <property type="match status" value="1"/>
</dbReference>
<keyword evidence="7" id="KW-0804">Transcription</keyword>
<organism evidence="9 10">
    <name type="scientific">Gottfriedia solisilvae</name>
    <dbReference type="NCBI Taxonomy" id="1516104"/>
    <lineage>
        <taxon>Bacteria</taxon>
        <taxon>Bacillati</taxon>
        <taxon>Bacillota</taxon>
        <taxon>Bacilli</taxon>
        <taxon>Bacillales</taxon>
        <taxon>Bacillaceae</taxon>
        <taxon>Gottfriedia</taxon>
    </lineage>
</organism>
<sequence length="477" mass="54731">MKIHIHKQSTIPFYLQISNQIAQRIHSGLLLENEQLPSLRILADELSISVLTIRKAYKWLEKNGLVWVKPGKGVFVLKKTNRLQEKKDHSNWQQTLGINVVRSQYLMNKESVTYNFSKAVVYPRLLPNKFLAEETQKLLKEDASILTTYGSVQGDEELRIEISKHLLEFQKIRSNHENIIITSGVQQGIDLVAQAVLKPGDSVIVESPCYGGALDIFINKDIHIIPIEMDDEGIRSDLIEEVFHRFKPKLLYVNPSFQNPTGISMSSDRRKELVELAERYNFFILEDDSFGDIYFEQSIRQHPIKYYDRDHHVIYIKGFSKTLAPGVRIAAMLANGPIFDWLFAVKASMDVGSPLLTQKAILPFLRTDRMRNHVEKLRIALQLRRDTSVDILSNETNRLQFQIPNGGFNLWLSINEPAIDIFDLLKKANEKDISFLPGVACYNNKTNEPSFRISYSLVSEDELSIGLVELCKIINQF</sequence>
<comment type="cofactor">
    <cofactor evidence="1">
        <name>pyridoxal 5'-phosphate</name>
        <dbReference type="ChEBI" id="CHEBI:597326"/>
    </cofactor>
</comment>
<dbReference type="Pfam" id="PF00392">
    <property type="entry name" value="GntR"/>
    <property type="match status" value="1"/>
</dbReference>
<dbReference type="RefSeq" id="WP_088002306.1">
    <property type="nucleotide sequence ID" value="NZ_BMHB01000003.1"/>
</dbReference>
<dbReference type="PANTHER" id="PTHR46577:SF1">
    <property type="entry name" value="HTH-TYPE TRANSCRIPTIONAL REGULATORY PROTEIN GABR"/>
    <property type="match status" value="1"/>
</dbReference>
<dbReference type="AlphaFoldDB" id="A0A8J3AQZ1"/>
<dbReference type="Proteomes" id="UP000626244">
    <property type="component" value="Unassembled WGS sequence"/>
</dbReference>
<dbReference type="Gene3D" id="1.10.10.10">
    <property type="entry name" value="Winged helix-like DNA-binding domain superfamily/Winged helix DNA-binding domain"/>
    <property type="match status" value="1"/>
</dbReference>